<sequence>MLLFTLPFLIMSSTKPTLAAGTDGVQPTPRSLRPAITAEIVNPPPTPRVGGLDHYIDSRLAGDRFRIH</sequence>
<evidence type="ECO:0000313" key="3">
    <source>
        <dbReference type="Proteomes" id="UP001596114"/>
    </source>
</evidence>
<accession>A0ABW0QSL6</accession>
<keyword evidence="1" id="KW-0732">Signal</keyword>
<protein>
    <submittedName>
        <fullName evidence="2">Uncharacterized protein</fullName>
    </submittedName>
</protein>
<keyword evidence="3" id="KW-1185">Reference proteome</keyword>
<comment type="caution">
    <text evidence="2">The sequence shown here is derived from an EMBL/GenBank/DDBJ whole genome shotgun (WGS) entry which is preliminary data.</text>
</comment>
<dbReference type="EMBL" id="JBHSNF010000004">
    <property type="protein sequence ID" value="MFC5527438.1"/>
    <property type="molecule type" value="Genomic_DNA"/>
</dbReference>
<name>A0ABW0QSL6_9GAMM</name>
<dbReference type="Proteomes" id="UP001596114">
    <property type="component" value="Unassembled WGS sequence"/>
</dbReference>
<feature type="signal peptide" evidence="1">
    <location>
        <begin position="1"/>
        <end position="19"/>
    </location>
</feature>
<reference evidence="3" key="1">
    <citation type="journal article" date="2019" name="Int. J. Syst. Evol. Microbiol.">
        <title>The Global Catalogue of Microorganisms (GCM) 10K type strain sequencing project: providing services to taxonomists for standard genome sequencing and annotation.</title>
        <authorList>
            <consortium name="The Broad Institute Genomics Platform"/>
            <consortium name="The Broad Institute Genome Sequencing Center for Infectious Disease"/>
            <person name="Wu L."/>
            <person name="Ma J."/>
        </authorList>
    </citation>
    <scope>NUCLEOTIDE SEQUENCE [LARGE SCALE GENOMIC DNA]</scope>
    <source>
        <strain evidence="3">CGMCC 1.16619</strain>
    </source>
</reference>
<evidence type="ECO:0000313" key="2">
    <source>
        <dbReference type="EMBL" id="MFC5527438.1"/>
    </source>
</evidence>
<feature type="chain" id="PRO_5045063218" evidence="1">
    <location>
        <begin position="20"/>
        <end position="68"/>
    </location>
</feature>
<gene>
    <name evidence="2" type="ORF">ACFPPA_16975</name>
</gene>
<evidence type="ECO:0000256" key="1">
    <source>
        <dbReference type="SAM" id="SignalP"/>
    </source>
</evidence>
<organism evidence="2 3">
    <name type="scientific">Rhodanobacter ginsengisoli</name>
    <dbReference type="NCBI Taxonomy" id="418646"/>
    <lineage>
        <taxon>Bacteria</taxon>
        <taxon>Pseudomonadati</taxon>
        <taxon>Pseudomonadota</taxon>
        <taxon>Gammaproteobacteria</taxon>
        <taxon>Lysobacterales</taxon>
        <taxon>Rhodanobacteraceae</taxon>
        <taxon>Rhodanobacter</taxon>
    </lineage>
</organism>
<proteinExistence type="predicted"/>
<dbReference type="RefSeq" id="WP_377322062.1">
    <property type="nucleotide sequence ID" value="NZ_JBHSNF010000004.1"/>
</dbReference>